<reference evidence="2" key="1">
    <citation type="submission" date="2022-11" db="UniProtKB">
        <authorList>
            <consortium name="WormBaseParasite"/>
        </authorList>
    </citation>
    <scope>IDENTIFICATION</scope>
</reference>
<evidence type="ECO:0000313" key="1">
    <source>
        <dbReference type="Proteomes" id="UP000887565"/>
    </source>
</evidence>
<name>A0A915JSG0_ROMCU</name>
<sequence>MIIREASDVYKSPRATLARRVQSDSEAVRHPTVLSEEEEILLCEHLTLVAEWGYPLTRTNLRYMVKDYLDKK</sequence>
<protein>
    <submittedName>
        <fullName evidence="2">Uncharacterized protein</fullName>
    </submittedName>
</protein>
<dbReference type="AlphaFoldDB" id="A0A915JSG0"/>
<accession>A0A915JSG0</accession>
<organism evidence="1 2">
    <name type="scientific">Romanomermis culicivorax</name>
    <name type="common">Nematode worm</name>
    <dbReference type="NCBI Taxonomy" id="13658"/>
    <lineage>
        <taxon>Eukaryota</taxon>
        <taxon>Metazoa</taxon>
        <taxon>Ecdysozoa</taxon>
        <taxon>Nematoda</taxon>
        <taxon>Enoplea</taxon>
        <taxon>Dorylaimia</taxon>
        <taxon>Mermithida</taxon>
        <taxon>Mermithoidea</taxon>
        <taxon>Mermithidae</taxon>
        <taxon>Romanomermis</taxon>
    </lineage>
</organism>
<dbReference type="Proteomes" id="UP000887565">
    <property type="component" value="Unplaced"/>
</dbReference>
<evidence type="ECO:0000313" key="2">
    <source>
        <dbReference type="WBParaSite" id="nRc.2.0.1.t29245-RA"/>
    </source>
</evidence>
<proteinExistence type="predicted"/>
<keyword evidence="1" id="KW-1185">Reference proteome</keyword>
<dbReference type="WBParaSite" id="nRc.2.0.1.t29245-RA">
    <property type="protein sequence ID" value="nRc.2.0.1.t29245-RA"/>
    <property type="gene ID" value="nRc.2.0.1.g29245"/>
</dbReference>